<dbReference type="FunCoup" id="I2GYA8">
    <property type="interactions" value="36"/>
</dbReference>
<keyword evidence="3" id="KW-1185">Reference proteome</keyword>
<dbReference type="RefSeq" id="XP_004178629.1">
    <property type="nucleotide sequence ID" value="XM_004178581.1"/>
</dbReference>
<dbReference type="HOGENOM" id="CLU_058942_0_0_1"/>
<dbReference type="EMBL" id="HE806317">
    <property type="protein sequence ID" value="CCH59110.1"/>
    <property type="molecule type" value="Genomic_DNA"/>
</dbReference>
<dbReference type="Proteomes" id="UP000002866">
    <property type="component" value="Chromosome 2"/>
</dbReference>
<dbReference type="eggNOG" id="ENOG502QT12">
    <property type="taxonomic scope" value="Eukaryota"/>
</dbReference>
<dbReference type="AlphaFoldDB" id="I2GYA8"/>
<name>I2GYA8_HENB6</name>
<keyword evidence="1" id="KW-1133">Transmembrane helix</keyword>
<accession>I2GYA8</accession>
<dbReference type="GeneID" id="14493819"/>
<evidence type="ECO:0000313" key="3">
    <source>
        <dbReference type="Proteomes" id="UP000002866"/>
    </source>
</evidence>
<keyword evidence="1" id="KW-0812">Transmembrane</keyword>
<dbReference type="KEGG" id="tbl:TBLA_0B02680"/>
<organism evidence="2 3">
    <name type="scientific">Henningerozyma blattae (strain ATCC 34711 / CBS 6284 / DSM 70876 / NBRC 10599 / NRRL Y-10934 / UCD 77-7)</name>
    <name type="common">Yeast</name>
    <name type="synonym">Tetrapisispora blattae</name>
    <dbReference type="NCBI Taxonomy" id="1071380"/>
    <lineage>
        <taxon>Eukaryota</taxon>
        <taxon>Fungi</taxon>
        <taxon>Dikarya</taxon>
        <taxon>Ascomycota</taxon>
        <taxon>Saccharomycotina</taxon>
        <taxon>Saccharomycetes</taxon>
        <taxon>Saccharomycetales</taxon>
        <taxon>Saccharomycetaceae</taxon>
        <taxon>Henningerozyma</taxon>
    </lineage>
</organism>
<reference evidence="2 3" key="1">
    <citation type="journal article" date="2011" name="Proc. Natl. Acad. Sci. U.S.A.">
        <title>Evolutionary erosion of yeast sex chromosomes by mating-type switching accidents.</title>
        <authorList>
            <person name="Gordon J.L."/>
            <person name="Armisen D."/>
            <person name="Proux-Wera E."/>
            <person name="Oheigeartaigh S.S."/>
            <person name="Byrne K.P."/>
            <person name="Wolfe K.H."/>
        </authorList>
    </citation>
    <scope>NUCLEOTIDE SEQUENCE [LARGE SCALE GENOMIC DNA]</scope>
    <source>
        <strain evidence="3">ATCC 34711 / CBS 6284 / DSM 70876 / NBRC 10599 / NRRL Y-10934 / UCD 77-7</strain>
    </source>
</reference>
<gene>
    <name evidence="2" type="primary">TBLA0B02680</name>
    <name evidence="2" type="ORF">TBLA_0B02680</name>
</gene>
<dbReference type="OMA" id="WCEDQDP"/>
<protein>
    <recommendedName>
        <fullName evidence="4">Altered inheritance of mitochondria protein 39, mitochondrial</fullName>
    </recommendedName>
</protein>
<evidence type="ECO:0008006" key="4">
    <source>
        <dbReference type="Google" id="ProtNLM"/>
    </source>
</evidence>
<keyword evidence="1" id="KW-0472">Membrane</keyword>
<dbReference type="OrthoDB" id="4058511at2759"/>
<sequence>MRNLLNQPLRQNLMLYDLLRSKGIRTNSIGLFPKYGFSKKYYSSKEDDSKYIFSKKGTEIQNNVGVKDYISSRHFFTKPTIFEKMIKSFKLNNSNKIKLNRDENEDAILLGDIISKQRAKQRRKAFKFALYGTFGGILGYFVLYKVLYLREESFLPLYPASKKRKLSDADLRKLDLSEIEELSKIKVLGILSSHPMIKEQYGVPLYDENKNPLEVKNFHIWCEDQDPCVTGILFQPDPPSKFDENYFESRNHSWYRIPYVLKWRLTHRPVYISHDLLDIFQRISNKSNDMFELISPEKVYGSFKYEYSLPGDDHSLHIKFSGEVQLGKDSLIVYKGKYHFDSQMVQVFLLRRENNELVKYMLYDSNKSI</sequence>
<proteinExistence type="predicted"/>
<feature type="transmembrane region" description="Helical" evidence="1">
    <location>
        <begin position="128"/>
        <end position="147"/>
    </location>
</feature>
<evidence type="ECO:0000256" key="1">
    <source>
        <dbReference type="SAM" id="Phobius"/>
    </source>
</evidence>
<dbReference type="InParanoid" id="I2GYA8"/>
<evidence type="ECO:0000313" key="2">
    <source>
        <dbReference type="EMBL" id="CCH59110.1"/>
    </source>
</evidence>